<gene>
    <name evidence="12" type="ORF">ENR15_00265</name>
</gene>
<dbReference type="PANTHER" id="PTHR22683">
    <property type="entry name" value="SPORULATION PROTEIN RELATED"/>
    <property type="match status" value="1"/>
</dbReference>
<evidence type="ECO:0000313" key="12">
    <source>
        <dbReference type="EMBL" id="HGF99135.1"/>
    </source>
</evidence>
<reference evidence="12" key="1">
    <citation type="journal article" date="2020" name="mSystems">
        <title>Genome- and Community-Level Interaction Insights into Carbon Utilization and Element Cycling Functions of Hydrothermarchaeota in Hydrothermal Sediment.</title>
        <authorList>
            <person name="Zhou Z."/>
            <person name="Liu Y."/>
            <person name="Xu W."/>
            <person name="Pan J."/>
            <person name="Luo Z.H."/>
            <person name="Li M."/>
        </authorList>
    </citation>
    <scope>NUCLEOTIDE SEQUENCE [LARGE SCALE GENOMIC DNA]</scope>
    <source>
        <strain evidence="12">SpSt-374</strain>
    </source>
</reference>
<evidence type="ECO:0000256" key="2">
    <source>
        <dbReference type="ARBA" id="ARBA00022722"/>
    </source>
</evidence>
<dbReference type="Pfam" id="PF01580">
    <property type="entry name" value="FtsK_SpoIIIE"/>
    <property type="match status" value="1"/>
</dbReference>
<dbReference type="PANTHER" id="PTHR22683:SF41">
    <property type="entry name" value="DNA TRANSLOCASE FTSK"/>
    <property type="match status" value="1"/>
</dbReference>
<evidence type="ECO:0000256" key="10">
    <source>
        <dbReference type="PROSITE-ProRule" id="PRU00289"/>
    </source>
</evidence>
<dbReference type="InterPro" id="IPR036397">
    <property type="entry name" value="RNaseH_sf"/>
</dbReference>
<dbReference type="InterPro" id="IPR011604">
    <property type="entry name" value="PDDEXK-like_dom_sf"/>
</dbReference>
<comment type="caution">
    <text evidence="12">The sequence shown here is derived from an EMBL/GenBank/DDBJ whole genome shotgun (WGS) entry which is preliminary data.</text>
</comment>
<dbReference type="InterPro" id="IPR002543">
    <property type="entry name" value="FtsK_dom"/>
</dbReference>
<dbReference type="Gene3D" id="3.40.50.300">
    <property type="entry name" value="P-loop containing nucleotide triphosphate hydrolases"/>
    <property type="match status" value="1"/>
</dbReference>
<feature type="domain" description="FtsK" evidence="11">
    <location>
        <begin position="601"/>
        <end position="792"/>
    </location>
</feature>
<dbReference type="GO" id="GO:0005524">
    <property type="term" value="F:ATP binding"/>
    <property type="evidence" value="ECO:0007669"/>
    <property type="project" value="UniProtKB-UniRule"/>
</dbReference>
<name>A0A7C3VP33_9CYAN</name>
<evidence type="ECO:0000256" key="1">
    <source>
        <dbReference type="ARBA" id="ARBA00006474"/>
    </source>
</evidence>
<evidence type="ECO:0000256" key="9">
    <source>
        <dbReference type="ARBA" id="ARBA00023204"/>
    </source>
</evidence>
<dbReference type="InterPro" id="IPR041027">
    <property type="entry name" value="FtsK_alpha"/>
</dbReference>
<keyword evidence="3 10" id="KW-0547">Nucleotide-binding</keyword>
<dbReference type="EMBL" id="DSPX01000002">
    <property type="protein sequence ID" value="HGF99135.1"/>
    <property type="molecule type" value="Genomic_DNA"/>
</dbReference>
<keyword evidence="5" id="KW-0347">Helicase</keyword>
<keyword evidence="12" id="KW-0131">Cell cycle</keyword>
<keyword evidence="6" id="KW-0269">Exonuclease</keyword>
<evidence type="ECO:0000256" key="5">
    <source>
        <dbReference type="ARBA" id="ARBA00022806"/>
    </source>
</evidence>
<dbReference type="Gene3D" id="3.30.980.40">
    <property type="match status" value="1"/>
</dbReference>
<dbReference type="GO" id="GO:0008408">
    <property type="term" value="F:3'-5' exonuclease activity"/>
    <property type="evidence" value="ECO:0007669"/>
    <property type="project" value="InterPro"/>
</dbReference>
<evidence type="ECO:0000256" key="8">
    <source>
        <dbReference type="ARBA" id="ARBA00023125"/>
    </source>
</evidence>
<keyword evidence="8" id="KW-0238">DNA-binding</keyword>
<dbReference type="Gene3D" id="3.30.420.10">
    <property type="entry name" value="Ribonuclease H-like superfamily/Ribonuclease H"/>
    <property type="match status" value="1"/>
</dbReference>
<keyword evidence="9" id="KW-0234">DNA repair</keyword>
<evidence type="ECO:0000256" key="3">
    <source>
        <dbReference type="ARBA" id="ARBA00022741"/>
    </source>
</evidence>
<proteinExistence type="inferred from homology"/>
<keyword evidence="6" id="KW-0378">Hydrolase</keyword>
<sequence>MLYLQDSSQIHAYIDILAKQKIIWADTEVADWDTTHPRLSLIQVLTDANDINGSSTYIFDVLDKPDLVTAFIQRIMVNPLIEKVFHNASYDLRFLGKNTARNVTCTFKLAKKITPPRLGVPNLKLKTLAARFGDFADINKAEQGSDWGQRPLTPAQLQYAKMDPVYLAVVHRSLREFDSMPKSTSSSFSVTQVRVAFECPRLFYLAESFGGKTLFLPPSSTGGVGSLFHEFAQKLVNLAKQDAAVQALFSPAADKLNAADVAAQLQERFYKQEFFGYIQHHPQDVAALLQIWEGLKGLIKHYSQLLVSNRQKFSADEVAAQTFIGEEVSLEHEFDLPDGTKQLVRGKFDCLIYDATANRLCAVEYKTYEPTDLSAQLAQVSLYSYMVWKSRNVPVDAAVYCVLPEFKSYRFEWEQLENTVHESLPYKLQQMRSWLTWQQHQPDPPPATIHPHLCAICPQQHKCQNFFNPASAIAPPPPPPTVTPPPPTVNADQIGQKLVTVFSSYKIGVDYIGASVGPAFIRFKLKPHLGVKVVSLLTRSEDIKVHLAIPAWPLITAQAGYVSVDVPRPDREIARFEDYIHPETRPADAPMHIAIGVNLEGKLVEADLSNPNTCHFLVGGTTGSGKSEFLRSILLSLVRRHSPAQLQIALVDPKRVTFPEFEHMPWLHSPIVYDTEAAIDLMSQLVEEMEERYRKFQAQRCADIITYNRQNVKQILPRILCIFDEYADFMADKTSRGNLEDSIKRLGAKARSAGIHLIVATQRPEAKVVTPLIRSNLPGRVALRTASEADSKIILGGSEIGSAYLLGKGDLLYQGGDGMQRLQSLLALDVSL</sequence>
<dbReference type="Pfam" id="PF12705">
    <property type="entry name" value="PDDEXK_1"/>
    <property type="match status" value="1"/>
</dbReference>
<keyword evidence="7 10" id="KW-0067">ATP-binding</keyword>
<evidence type="ECO:0000259" key="11">
    <source>
        <dbReference type="PROSITE" id="PS50901"/>
    </source>
</evidence>
<dbReference type="PROSITE" id="PS50901">
    <property type="entry name" value="FTSK"/>
    <property type="match status" value="1"/>
</dbReference>
<dbReference type="Pfam" id="PF01612">
    <property type="entry name" value="DNA_pol_A_exo1"/>
    <property type="match status" value="1"/>
</dbReference>
<evidence type="ECO:0000256" key="7">
    <source>
        <dbReference type="ARBA" id="ARBA00022840"/>
    </source>
</evidence>
<keyword evidence="2" id="KW-0540">Nuclease</keyword>
<dbReference type="SUPFAM" id="SSF52540">
    <property type="entry name" value="P-loop containing nucleoside triphosphate hydrolases"/>
    <property type="match status" value="1"/>
</dbReference>
<dbReference type="GO" id="GO:0051301">
    <property type="term" value="P:cell division"/>
    <property type="evidence" value="ECO:0007669"/>
    <property type="project" value="UniProtKB-KW"/>
</dbReference>
<keyword evidence="12" id="KW-0132">Cell division</keyword>
<accession>A0A7C3VP33</accession>
<keyword evidence="4" id="KW-0227">DNA damage</keyword>
<dbReference type="Pfam" id="PF17854">
    <property type="entry name" value="FtsK_alpha"/>
    <property type="match status" value="1"/>
</dbReference>
<dbReference type="SUPFAM" id="SSF53098">
    <property type="entry name" value="Ribonuclease H-like"/>
    <property type="match status" value="1"/>
</dbReference>
<dbReference type="CDD" id="cd01127">
    <property type="entry name" value="TrwB_TraG_TraD_VirD4"/>
    <property type="match status" value="1"/>
</dbReference>
<dbReference type="InterPro" id="IPR012337">
    <property type="entry name" value="RNaseH-like_sf"/>
</dbReference>
<dbReference type="GO" id="GO:0006281">
    <property type="term" value="P:DNA repair"/>
    <property type="evidence" value="ECO:0007669"/>
    <property type="project" value="UniProtKB-KW"/>
</dbReference>
<evidence type="ECO:0000256" key="6">
    <source>
        <dbReference type="ARBA" id="ARBA00022839"/>
    </source>
</evidence>
<organism evidence="12">
    <name type="scientific">Planktothricoides sp. SpSt-374</name>
    <dbReference type="NCBI Taxonomy" id="2282167"/>
    <lineage>
        <taxon>Bacteria</taxon>
        <taxon>Bacillati</taxon>
        <taxon>Cyanobacteriota</taxon>
        <taxon>Cyanophyceae</taxon>
        <taxon>Oscillatoriophycideae</taxon>
        <taxon>Oscillatoriales</taxon>
        <taxon>Oscillatoriaceae</taxon>
        <taxon>Planktothricoides</taxon>
    </lineage>
</organism>
<feature type="binding site" evidence="10">
    <location>
        <begin position="620"/>
        <end position="627"/>
    </location>
    <ligand>
        <name>ATP</name>
        <dbReference type="ChEBI" id="CHEBI:30616"/>
    </ligand>
</feature>
<dbReference type="Gene3D" id="3.90.320.10">
    <property type="match status" value="1"/>
</dbReference>
<dbReference type="SMART" id="SM00474">
    <property type="entry name" value="35EXOc"/>
    <property type="match status" value="1"/>
</dbReference>
<protein>
    <submittedName>
        <fullName evidence="12">Cell division protein FtsK</fullName>
    </submittedName>
</protein>
<evidence type="ECO:0000256" key="4">
    <source>
        <dbReference type="ARBA" id="ARBA00022763"/>
    </source>
</evidence>
<dbReference type="InterPro" id="IPR027417">
    <property type="entry name" value="P-loop_NTPase"/>
</dbReference>
<dbReference type="InterPro" id="IPR038726">
    <property type="entry name" value="PDDEXK_AddAB-type"/>
</dbReference>
<dbReference type="AlphaFoldDB" id="A0A7C3VP33"/>
<dbReference type="GO" id="GO:0004386">
    <property type="term" value="F:helicase activity"/>
    <property type="evidence" value="ECO:0007669"/>
    <property type="project" value="UniProtKB-KW"/>
</dbReference>
<dbReference type="GO" id="GO:0003677">
    <property type="term" value="F:DNA binding"/>
    <property type="evidence" value="ECO:0007669"/>
    <property type="project" value="UniProtKB-KW"/>
</dbReference>
<comment type="similarity">
    <text evidence="1">Belongs to the FtsK/SpoIIIE/SftA family.</text>
</comment>
<dbReference type="InterPro" id="IPR002562">
    <property type="entry name" value="3'-5'_exonuclease_dom"/>
</dbReference>
<dbReference type="InterPro" id="IPR050206">
    <property type="entry name" value="FtsK/SpoIIIE/SftA"/>
</dbReference>